<dbReference type="SUPFAM" id="SSF51905">
    <property type="entry name" value="FAD/NAD(P)-binding domain"/>
    <property type="match status" value="1"/>
</dbReference>
<dbReference type="PANTHER" id="PTHR43734:SF1">
    <property type="entry name" value="PHYTOENE DESATURASE"/>
    <property type="match status" value="1"/>
</dbReference>
<comment type="caution">
    <text evidence="7">The sequence shown here is derived from an EMBL/GenBank/DDBJ whole genome shotgun (WGS) entry which is preliminary data.</text>
</comment>
<dbReference type="InterPro" id="IPR002937">
    <property type="entry name" value="Amino_oxidase"/>
</dbReference>
<evidence type="ECO:0000256" key="3">
    <source>
        <dbReference type="ARBA" id="ARBA00023002"/>
    </source>
</evidence>
<keyword evidence="8" id="KW-1185">Reference proteome</keyword>
<dbReference type="NCBIfam" id="TIGR02734">
    <property type="entry name" value="crtI_fam"/>
    <property type="match status" value="1"/>
</dbReference>
<dbReference type="Gene3D" id="3.50.50.60">
    <property type="entry name" value="FAD/NAD(P)-binding domain"/>
    <property type="match status" value="2"/>
</dbReference>
<accession>A0ABP7C1T3</accession>
<keyword evidence="2 4" id="KW-0125">Carotenoid biosynthesis</keyword>
<evidence type="ECO:0000256" key="1">
    <source>
        <dbReference type="ARBA" id="ARBA00004829"/>
    </source>
</evidence>
<feature type="region of interest" description="Disordered" evidence="5">
    <location>
        <begin position="1"/>
        <end position="42"/>
    </location>
</feature>
<proteinExistence type="inferred from homology"/>
<reference evidence="8" key="1">
    <citation type="journal article" date="2019" name="Int. J. Syst. Evol. Microbiol.">
        <title>The Global Catalogue of Microorganisms (GCM) 10K type strain sequencing project: providing services to taxonomists for standard genome sequencing and annotation.</title>
        <authorList>
            <consortium name="The Broad Institute Genomics Platform"/>
            <consortium name="The Broad Institute Genome Sequencing Center for Infectious Disease"/>
            <person name="Wu L."/>
            <person name="Ma J."/>
        </authorList>
    </citation>
    <scope>NUCLEOTIDE SEQUENCE [LARGE SCALE GENOMIC DNA]</scope>
    <source>
        <strain evidence="8">JCM 30742</strain>
    </source>
</reference>
<dbReference type="InterPro" id="IPR036188">
    <property type="entry name" value="FAD/NAD-bd_sf"/>
</dbReference>
<dbReference type="RefSeq" id="WP_345148942.1">
    <property type="nucleotide sequence ID" value="NZ_BAABEO010000008.1"/>
</dbReference>
<evidence type="ECO:0000256" key="5">
    <source>
        <dbReference type="SAM" id="MobiDB-lite"/>
    </source>
</evidence>
<name>A0ABP7C1T3_9MICC</name>
<keyword evidence="3 4" id="KW-0560">Oxidoreductase</keyword>
<feature type="region of interest" description="Disordered" evidence="5">
    <location>
        <begin position="295"/>
        <end position="320"/>
    </location>
</feature>
<dbReference type="Proteomes" id="UP001500752">
    <property type="component" value="Unassembled WGS sequence"/>
</dbReference>
<feature type="compositionally biased region" description="Low complexity" evidence="5">
    <location>
        <begin position="1"/>
        <end position="22"/>
    </location>
</feature>
<comment type="pathway">
    <text evidence="1 4">Carotenoid biosynthesis.</text>
</comment>
<protein>
    <submittedName>
        <fullName evidence="7">Phytoene desaturase family protein</fullName>
    </submittedName>
</protein>
<evidence type="ECO:0000256" key="2">
    <source>
        <dbReference type="ARBA" id="ARBA00022746"/>
    </source>
</evidence>
<organism evidence="7 8">
    <name type="scientific">Arthrobacter ginkgonis</name>
    <dbReference type="NCBI Taxonomy" id="1630594"/>
    <lineage>
        <taxon>Bacteria</taxon>
        <taxon>Bacillati</taxon>
        <taxon>Actinomycetota</taxon>
        <taxon>Actinomycetes</taxon>
        <taxon>Micrococcales</taxon>
        <taxon>Micrococcaceae</taxon>
        <taxon>Arthrobacter</taxon>
    </lineage>
</organism>
<comment type="similarity">
    <text evidence="4">Belongs to the carotenoid/retinoid oxidoreductase family.</text>
</comment>
<dbReference type="EMBL" id="BAABEO010000008">
    <property type="protein sequence ID" value="GAA3673777.1"/>
    <property type="molecule type" value="Genomic_DNA"/>
</dbReference>
<dbReference type="InterPro" id="IPR014105">
    <property type="entry name" value="Carotenoid/retinoid_OxRdtase"/>
</dbReference>
<evidence type="ECO:0000259" key="6">
    <source>
        <dbReference type="Pfam" id="PF01593"/>
    </source>
</evidence>
<evidence type="ECO:0000313" key="8">
    <source>
        <dbReference type="Proteomes" id="UP001500752"/>
    </source>
</evidence>
<evidence type="ECO:0000256" key="4">
    <source>
        <dbReference type="RuleBase" id="RU362075"/>
    </source>
</evidence>
<feature type="compositionally biased region" description="Basic residues" evidence="5">
    <location>
        <begin position="23"/>
        <end position="34"/>
    </location>
</feature>
<gene>
    <name evidence="7" type="primary">crtI</name>
    <name evidence="7" type="ORF">GCM10023081_10160</name>
</gene>
<dbReference type="Pfam" id="PF01593">
    <property type="entry name" value="Amino_oxidase"/>
    <property type="match status" value="1"/>
</dbReference>
<feature type="compositionally biased region" description="Low complexity" evidence="5">
    <location>
        <begin position="576"/>
        <end position="595"/>
    </location>
</feature>
<dbReference type="PANTHER" id="PTHR43734">
    <property type="entry name" value="PHYTOENE DESATURASE"/>
    <property type="match status" value="1"/>
</dbReference>
<feature type="compositionally biased region" description="Gly residues" evidence="5">
    <location>
        <begin position="296"/>
        <end position="307"/>
    </location>
</feature>
<sequence length="602" mass="64121">MTAAREPARGAAPRNRLNSARPNRIRPNRARPNRPGRPAADGPVVVIGGGISGLATAALLARDGRRVTLLEQQDTLGGRAGRWAKDGFAFDIGPSWYLMPEVIDHWFRLMGTSAAAELDLVRLEPGYRVWFSGDGPPADVPSDPERVAALFEDWDTGSGARLRRYLDSARQAYGLARRHFLYDDFDSLRGLLHPDVLRTAPRLLGMLGTSLDRFVAKRFRDRRQRQILGYPAVFLGTTPFKAPSLYHLMSHLDLEDGVLYPRGGFAALVDAMARLAREHGVDIRTGATARRILTGPAGGIGPGGIGPDGERRGGEQCGGEQCGAEECEAVLWTDADGTEHRTAARVVVGAADLHHVETRLLGEPQRSHPEAAWARRDPGPSAVLVCLGINGPLPELAHHNLLFTPDWRDNFGRIDAGRDLAAETSIYACKPSATDPGVAPAGDENLFILVPSPAVPEWGHGGHDGGGSPKVEQVADAAIAQLARWAGIPELAGRIAVRRTFGPADFRDSLNAWNGSALGAAHTLRQSAFLRPGIRSRRVEGLFYAGASVRPGIGVPMCLISAELVLKAVRGDRVPGPVGEPPVGEAPAAQPPGARAGAGGAA</sequence>
<evidence type="ECO:0000313" key="7">
    <source>
        <dbReference type="EMBL" id="GAA3673777.1"/>
    </source>
</evidence>
<feature type="region of interest" description="Disordered" evidence="5">
    <location>
        <begin position="576"/>
        <end position="602"/>
    </location>
</feature>
<feature type="domain" description="Amine oxidase" evidence="6">
    <location>
        <begin position="51"/>
        <end position="563"/>
    </location>
</feature>